<dbReference type="PANTHER" id="PTHR38137:SF2">
    <property type="entry name" value="PRC-BARREL DOMAIN-CONTAINING PROTEIN"/>
    <property type="match status" value="1"/>
</dbReference>
<evidence type="ECO:0000313" key="2">
    <source>
        <dbReference type="EMBL" id="EYE89661.1"/>
    </source>
</evidence>
<dbReference type="Pfam" id="PF05239">
    <property type="entry name" value="PRC"/>
    <property type="match status" value="2"/>
</dbReference>
<protein>
    <submittedName>
        <fullName evidence="2">Photosystem reaction center subunit H</fullName>
    </submittedName>
</protein>
<evidence type="ECO:0000313" key="3">
    <source>
        <dbReference type="Proteomes" id="UP000019681"/>
    </source>
</evidence>
<dbReference type="Proteomes" id="UP000019681">
    <property type="component" value="Unassembled WGS sequence"/>
</dbReference>
<evidence type="ECO:0000259" key="1">
    <source>
        <dbReference type="Pfam" id="PF05239"/>
    </source>
</evidence>
<dbReference type="SUPFAM" id="SSF50346">
    <property type="entry name" value="PRC-barrel domain"/>
    <property type="match status" value="2"/>
</dbReference>
<organism evidence="2 3">
    <name type="scientific">Fervidicella metallireducens AeB</name>
    <dbReference type="NCBI Taxonomy" id="1403537"/>
    <lineage>
        <taxon>Bacteria</taxon>
        <taxon>Bacillati</taxon>
        <taxon>Bacillota</taxon>
        <taxon>Clostridia</taxon>
        <taxon>Eubacteriales</taxon>
        <taxon>Clostridiaceae</taxon>
        <taxon>Fervidicella</taxon>
    </lineage>
</organism>
<dbReference type="PANTHER" id="PTHR38137">
    <property type="entry name" value="PRC-BARREL DOMAIN PROTEIN"/>
    <property type="match status" value="1"/>
</dbReference>
<dbReference type="RefSeq" id="WP_035377406.1">
    <property type="nucleotide sequence ID" value="NZ_AZQP01000002.1"/>
</dbReference>
<keyword evidence="3" id="KW-1185">Reference proteome</keyword>
<comment type="caution">
    <text evidence="2">The sequence shown here is derived from an EMBL/GenBank/DDBJ whole genome shotgun (WGS) entry which is preliminary data.</text>
</comment>
<feature type="domain" description="PRC-barrel" evidence="1">
    <location>
        <begin position="5"/>
        <end position="68"/>
    </location>
</feature>
<reference evidence="2 3" key="1">
    <citation type="journal article" date="2014" name="Genome Announc.">
        <title>Draft Genome Sequence of Fervidicella metallireducens Strain AeBT, an Iron-Reducing Thermoanaerobe from the Great Artesian Basin.</title>
        <authorList>
            <person name="Patel B.K."/>
        </authorList>
    </citation>
    <scope>NUCLEOTIDE SEQUENCE [LARGE SCALE GENOMIC DNA]</scope>
    <source>
        <strain evidence="2 3">AeB</strain>
    </source>
</reference>
<name>A0A017RYL2_9CLOT</name>
<feature type="domain" description="PRC-barrel" evidence="1">
    <location>
        <begin position="90"/>
        <end position="137"/>
    </location>
</feature>
<dbReference type="Gene3D" id="2.30.30.240">
    <property type="entry name" value="PRC-barrel domain"/>
    <property type="match status" value="2"/>
</dbReference>
<dbReference type="STRING" id="1403537.Q428_01190"/>
<dbReference type="OrthoDB" id="1716342at2"/>
<gene>
    <name evidence="2" type="ORF">Q428_01190</name>
</gene>
<dbReference type="AlphaFoldDB" id="A0A017RYL2"/>
<dbReference type="EMBL" id="AZQP01000002">
    <property type="protein sequence ID" value="EYE89661.1"/>
    <property type="molecule type" value="Genomic_DNA"/>
</dbReference>
<dbReference type="InterPro" id="IPR011033">
    <property type="entry name" value="PRC_barrel-like_sf"/>
</dbReference>
<dbReference type="InterPro" id="IPR027275">
    <property type="entry name" value="PRC-brl_dom"/>
</dbReference>
<proteinExistence type="predicted"/>
<accession>A0A017RYL2</accession>
<sequence>MKKYLDLRGINVVDEKGNLKGNVDDCIFDIKRRKIYSLVVSTRSFFSPWFLVSFCNISAINDSVIIRENPFKINKKLVKKNKQFMIQYYIGKEIIDTEGNTLGILSDLIFDEKSGYVKAIICSRGVVDDLIEGRRIIILNDLTVFGREKIIVEKSSMEIINNITLNKFK</sequence>